<reference evidence="3" key="1">
    <citation type="submission" date="2016-10" db="EMBL/GenBank/DDBJ databases">
        <authorList>
            <person name="Varghese N."/>
            <person name="Submissions S."/>
        </authorList>
    </citation>
    <scope>NUCLEOTIDE SEQUENCE [LARGE SCALE GENOMIC DNA]</scope>
    <source>
        <strain evidence="3">DSM 22002</strain>
    </source>
</reference>
<gene>
    <name evidence="2" type="ORF">SAMN04489720_0667</name>
</gene>
<organism evidence="2 3">
    <name type="scientific">Agrococcus jejuensis</name>
    <dbReference type="NCBI Taxonomy" id="399736"/>
    <lineage>
        <taxon>Bacteria</taxon>
        <taxon>Bacillati</taxon>
        <taxon>Actinomycetota</taxon>
        <taxon>Actinomycetes</taxon>
        <taxon>Micrococcales</taxon>
        <taxon>Microbacteriaceae</taxon>
        <taxon>Agrococcus</taxon>
    </lineage>
</organism>
<dbReference type="Pfam" id="PF12688">
    <property type="entry name" value="TPR_5"/>
    <property type="match status" value="1"/>
</dbReference>
<dbReference type="OrthoDB" id="193829at2"/>
<evidence type="ECO:0000313" key="3">
    <source>
        <dbReference type="Proteomes" id="UP000198822"/>
    </source>
</evidence>
<dbReference type="Gene3D" id="1.25.40.10">
    <property type="entry name" value="Tetratricopeptide repeat domain"/>
    <property type="match status" value="1"/>
</dbReference>
<dbReference type="InterPro" id="IPR041656">
    <property type="entry name" value="TPR_5"/>
</dbReference>
<dbReference type="Proteomes" id="UP000198822">
    <property type="component" value="Chromosome I"/>
</dbReference>
<evidence type="ECO:0000259" key="1">
    <source>
        <dbReference type="Pfam" id="PF12688"/>
    </source>
</evidence>
<feature type="domain" description="Tetratrico peptide repeat group 5" evidence="1">
    <location>
        <begin position="43"/>
        <end position="155"/>
    </location>
</feature>
<dbReference type="SUPFAM" id="SSF48452">
    <property type="entry name" value="TPR-like"/>
    <property type="match status" value="1"/>
</dbReference>
<proteinExistence type="predicted"/>
<evidence type="ECO:0000313" key="2">
    <source>
        <dbReference type="EMBL" id="SDH28270.1"/>
    </source>
</evidence>
<dbReference type="EMBL" id="LT629695">
    <property type="protein sequence ID" value="SDH28270.1"/>
    <property type="molecule type" value="Genomic_DNA"/>
</dbReference>
<accession>A0A1G8B6K2</accession>
<name>A0A1G8B6K2_9MICO</name>
<protein>
    <submittedName>
        <fullName evidence="2">Tetratrico peptide repeat-containing protein</fullName>
    </submittedName>
</protein>
<dbReference type="STRING" id="399736.SAMN04489720_0667"/>
<dbReference type="RefSeq" id="WP_157674645.1">
    <property type="nucleotide sequence ID" value="NZ_LT629695.1"/>
</dbReference>
<keyword evidence="3" id="KW-1185">Reference proteome</keyword>
<dbReference type="AlphaFoldDB" id="A0A1G8B6K2"/>
<dbReference type="InterPro" id="IPR011990">
    <property type="entry name" value="TPR-like_helical_dom_sf"/>
</dbReference>
<sequence>MTDWQERIDAFWAALDDGRPQEMIRQMRVLIAELGPEDARGPFELGGVFDALGMEEVAAAHYRRALELGLDDERAARLAIQHGSTLRNLGRIDEAIEVLAHAPDHDAVGDARAIFLALALHDAGRSGEAVRLLVEALEPELPSYRRSVRAYAEDLPEPPRHGA</sequence>